<organism evidence="7 8">
    <name type="scientific">Enterococcus avium</name>
    <name type="common">Streptococcus avium</name>
    <dbReference type="NCBI Taxonomy" id="33945"/>
    <lineage>
        <taxon>Bacteria</taxon>
        <taxon>Bacillati</taxon>
        <taxon>Bacillota</taxon>
        <taxon>Bacilli</taxon>
        <taxon>Lactobacillales</taxon>
        <taxon>Enterococcaceae</taxon>
        <taxon>Enterococcus</taxon>
    </lineage>
</organism>
<dbReference type="CDD" id="cd06267">
    <property type="entry name" value="PBP1_LacI_sugar_binding-like"/>
    <property type="match status" value="1"/>
</dbReference>
<dbReference type="SUPFAM" id="SSF53822">
    <property type="entry name" value="Periplasmic binding protein-like I"/>
    <property type="match status" value="1"/>
</dbReference>
<dbReference type="RefSeq" id="WP_016180378.1">
    <property type="nucleotide sequence ID" value="NZ_CABGUH010000043.1"/>
</dbReference>
<dbReference type="InterPro" id="IPR046335">
    <property type="entry name" value="LacI/GalR-like_sensor"/>
</dbReference>
<dbReference type="EMBL" id="JARPWH010000073">
    <property type="protein sequence ID" value="MDT2403976.1"/>
    <property type="molecule type" value="Genomic_DNA"/>
</dbReference>
<dbReference type="PROSITE" id="PS00356">
    <property type="entry name" value="HTH_LACI_1"/>
    <property type="match status" value="1"/>
</dbReference>
<reference evidence="6" key="2">
    <citation type="submission" date="2023-03" db="EMBL/GenBank/DDBJ databases">
        <authorList>
            <person name="Shen W."/>
            <person name="Cai J."/>
        </authorList>
    </citation>
    <scope>NUCLEOTIDE SEQUENCE</scope>
    <source>
        <strain evidence="6">P33-2</strain>
    </source>
</reference>
<dbReference type="InterPro" id="IPR000843">
    <property type="entry name" value="HTH_LacI"/>
</dbReference>
<dbReference type="SMART" id="SM00354">
    <property type="entry name" value="HTH_LACI"/>
    <property type="match status" value="1"/>
</dbReference>
<evidence type="ECO:0000313" key="7">
    <source>
        <dbReference type="EMBL" id="RVU94507.1"/>
    </source>
</evidence>
<evidence type="ECO:0000313" key="6">
    <source>
        <dbReference type="EMBL" id="MDT2403976.1"/>
    </source>
</evidence>
<dbReference type="GO" id="GO:0000976">
    <property type="term" value="F:transcription cis-regulatory region binding"/>
    <property type="evidence" value="ECO:0007669"/>
    <property type="project" value="TreeGrafter"/>
</dbReference>
<feature type="domain" description="HTH lacI-type" evidence="5">
    <location>
        <begin position="4"/>
        <end position="58"/>
    </location>
</feature>
<dbReference type="EMBL" id="RYZS01000001">
    <property type="protein sequence ID" value="RVU94507.1"/>
    <property type="molecule type" value="Genomic_DNA"/>
</dbReference>
<dbReference type="PROSITE" id="PS50932">
    <property type="entry name" value="HTH_LACI_2"/>
    <property type="match status" value="1"/>
</dbReference>
<evidence type="ECO:0000259" key="5">
    <source>
        <dbReference type="PROSITE" id="PS50932"/>
    </source>
</evidence>
<dbReference type="Gene3D" id="3.40.50.2300">
    <property type="match status" value="2"/>
</dbReference>
<dbReference type="PANTHER" id="PTHR30146:SF148">
    <property type="entry name" value="HTH-TYPE TRANSCRIPTIONAL REPRESSOR PURR-RELATED"/>
    <property type="match status" value="1"/>
</dbReference>
<protein>
    <submittedName>
        <fullName evidence="6">LacI family DNA-binding transcriptional regulator</fullName>
    </submittedName>
    <submittedName>
        <fullName evidence="7">LacI family transcriptional regulator</fullName>
    </submittedName>
</protein>
<dbReference type="Pfam" id="PF00356">
    <property type="entry name" value="LacI"/>
    <property type="match status" value="1"/>
</dbReference>
<evidence type="ECO:0000256" key="4">
    <source>
        <dbReference type="ARBA" id="ARBA00023163"/>
    </source>
</evidence>
<sequence length="340" mass="38026">MKKATIKDVARLAKVSTATVSNVMNNSRFVQQDTREKVLKSMEILNYRPSNLAKSMKGVGSKVIGLIIPSQEQDSSSELFSTLASGVESELQKAGYQLIIANSHERVTEEQSRLELFNSSMIEYVDGIIIAPTSGLLKNIDQIASNTTLPIVFVDRKPNDLERYDVVYTNNYSVTLELLEGIVDRGYEDIIFISGPTDVSSTIERNTAYEKIFYKLNGNKEPKRFETISSFEAGYRIGKEVVASFEEKRSAILFGNNTIAMGTIKYLIDHGISIPTDVGIAVYDDYSWMEIAQTPLTAIRQPAFEMGRESAKLILDSINNQEHATKRVEIPSKIIERKSL</sequence>
<evidence type="ECO:0000313" key="8">
    <source>
        <dbReference type="Proteomes" id="UP000288388"/>
    </source>
</evidence>
<dbReference type="CDD" id="cd01392">
    <property type="entry name" value="HTH_LacI"/>
    <property type="match status" value="1"/>
</dbReference>
<keyword evidence="3 6" id="KW-0238">DNA-binding</keyword>
<dbReference type="Proteomes" id="UP001260773">
    <property type="component" value="Unassembled WGS sequence"/>
</dbReference>
<dbReference type="Proteomes" id="UP000288388">
    <property type="component" value="Unassembled WGS sequence"/>
</dbReference>
<proteinExistence type="predicted"/>
<comment type="caution">
    <text evidence="7">The sequence shown here is derived from an EMBL/GenBank/DDBJ whole genome shotgun (WGS) entry which is preliminary data.</text>
</comment>
<accession>A0A437ULH0</accession>
<keyword evidence="2" id="KW-0805">Transcription regulation</keyword>
<dbReference type="SUPFAM" id="SSF47413">
    <property type="entry name" value="lambda repressor-like DNA-binding domains"/>
    <property type="match status" value="1"/>
</dbReference>
<name>A0A437ULH0_ENTAV</name>
<dbReference type="InterPro" id="IPR028082">
    <property type="entry name" value="Peripla_BP_I"/>
</dbReference>
<keyword evidence="4" id="KW-0804">Transcription</keyword>
<dbReference type="Pfam" id="PF13377">
    <property type="entry name" value="Peripla_BP_3"/>
    <property type="match status" value="1"/>
</dbReference>
<keyword evidence="1" id="KW-0678">Repressor</keyword>
<reference evidence="7 8" key="1">
    <citation type="submission" date="2018-12" db="EMBL/GenBank/DDBJ databases">
        <title>A novel vanA-carrying plasmid in a clinical isolate of Enterococcus avium.</title>
        <authorList>
            <person name="Bernasconi O.J."/>
            <person name="Luzzaro F."/>
            <person name="Endimiani A."/>
        </authorList>
    </citation>
    <scope>NUCLEOTIDE SEQUENCE [LARGE SCALE GENOMIC DNA]</scope>
    <source>
        <strain evidence="7 8">LC0559/18</strain>
    </source>
</reference>
<evidence type="ECO:0000256" key="1">
    <source>
        <dbReference type="ARBA" id="ARBA00022491"/>
    </source>
</evidence>
<evidence type="ECO:0000256" key="3">
    <source>
        <dbReference type="ARBA" id="ARBA00023125"/>
    </source>
</evidence>
<dbReference type="GO" id="GO:0003700">
    <property type="term" value="F:DNA-binding transcription factor activity"/>
    <property type="evidence" value="ECO:0007669"/>
    <property type="project" value="TreeGrafter"/>
</dbReference>
<dbReference type="PRINTS" id="PR00036">
    <property type="entry name" value="HTHLACI"/>
</dbReference>
<dbReference type="InterPro" id="IPR010982">
    <property type="entry name" value="Lambda_DNA-bd_dom_sf"/>
</dbReference>
<dbReference type="PANTHER" id="PTHR30146">
    <property type="entry name" value="LACI-RELATED TRANSCRIPTIONAL REPRESSOR"/>
    <property type="match status" value="1"/>
</dbReference>
<evidence type="ECO:0000256" key="2">
    <source>
        <dbReference type="ARBA" id="ARBA00023015"/>
    </source>
</evidence>
<dbReference type="Gene3D" id="1.10.260.40">
    <property type="entry name" value="lambda repressor-like DNA-binding domains"/>
    <property type="match status" value="1"/>
</dbReference>
<gene>
    <name evidence="7" type="ORF">EK398_06410</name>
    <name evidence="6" type="ORF">P7D43_16540</name>
</gene>
<dbReference type="AlphaFoldDB" id="A0A437ULH0"/>